<organism evidence="10 11">
    <name type="scientific">Sphingomonas sinipercae</name>
    <dbReference type="NCBI Taxonomy" id="2714944"/>
    <lineage>
        <taxon>Bacteria</taxon>
        <taxon>Pseudomonadati</taxon>
        <taxon>Pseudomonadota</taxon>
        <taxon>Alphaproteobacteria</taxon>
        <taxon>Sphingomonadales</taxon>
        <taxon>Sphingomonadaceae</taxon>
        <taxon>Sphingomonas</taxon>
    </lineage>
</organism>
<accession>A0A6G7ZP17</accession>
<evidence type="ECO:0000256" key="4">
    <source>
        <dbReference type="ARBA" id="ARBA00023002"/>
    </source>
</evidence>
<feature type="domain" description="Manganese/iron superoxide dismutase N-terminal" evidence="8">
    <location>
        <begin position="3"/>
        <end position="86"/>
    </location>
</feature>
<keyword evidence="4 7" id="KW-0560">Oxidoreductase</keyword>
<evidence type="ECO:0000256" key="6">
    <source>
        <dbReference type="PIRSR" id="PIRSR000349-1"/>
    </source>
</evidence>
<dbReference type="InterPro" id="IPR019833">
    <property type="entry name" value="Mn/Fe_SOD_BS"/>
</dbReference>
<comment type="function">
    <text evidence="7">Destroys radicals which are normally produced within the cells and which are toxic to biological systems.</text>
</comment>
<feature type="binding site" evidence="6">
    <location>
        <position position="27"/>
    </location>
    <ligand>
        <name>Mn(2+)</name>
        <dbReference type="ChEBI" id="CHEBI:29035"/>
    </ligand>
</feature>
<feature type="binding site" evidence="6">
    <location>
        <position position="164"/>
    </location>
    <ligand>
        <name>Mn(2+)</name>
        <dbReference type="ChEBI" id="CHEBI:29035"/>
    </ligand>
</feature>
<evidence type="ECO:0000259" key="9">
    <source>
        <dbReference type="Pfam" id="PF02777"/>
    </source>
</evidence>
<keyword evidence="3 6" id="KW-0479">Metal-binding</keyword>
<dbReference type="SUPFAM" id="SSF46609">
    <property type="entry name" value="Fe,Mn superoxide dismutase (SOD), N-terminal domain"/>
    <property type="match status" value="1"/>
</dbReference>
<evidence type="ECO:0000259" key="8">
    <source>
        <dbReference type="Pfam" id="PF00081"/>
    </source>
</evidence>
<sequence>MAFILPELPYSKDALQPHMSAETFDYHHGKHHKAYVDKTNGMLGEKGLEGASLIEVIKAAKDKGDKGLFNNSAQIWNHSFFWQCLAPQGSTAPSGRLKDMIDGDFGGQNALLEKLATESANHFASGWGWLVLNNGKLEVTSLHDADTPVAHGMTPLLTVDVWEHAYYIDYRNERPRFLKTVLENIINWDFVAQNLDGNGASRADQKG</sequence>
<comment type="similarity">
    <text evidence="1 7">Belongs to the iron/manganese superoxide dismutase family.</text>
</comment>
<evidence type="ECO:0000256" key="5">
    <source>
        <dbReference type="ARBA" id="ARBA00023004"/>
    </source>
</evidence>
<dbReference type="InterPro" id="IPR001189">
    <property type="entry name" value="Mn/Fe_SOD"/>
</dbReference>
<dbReference type="PRINTS" id="PR01703">
    <property type="entry name" value="MNSODISMTASE"/>
</dbReference>
<evidence type="ECO:0000313" key="10">
    <source>
        <dbReference type="EMBL" id="QIL02659.1"/>
    </source>
</evidence>
<dbReference type="RefSeq" id="WP_166094637.1">
    <property type="nucleotide sequence ID" value="NZ_CP049871.1"/>
</dbReference>
<dbReference type="Gene3D" id="3.55.40.20">
    <property type="entry name" value="Iron/manganese superoxide dismutase, C-terminal domain"/>
    <property type="match status" value="1"/>
</dbReference>
<name>A0A6G7ZP17_9SPHN</name>
<dbReference type="InterPro" id="IPR036314">
    <property type="entry name" value="SOD_C_sf"/>
</dbReference>
<dbReference type="PANTHER" id="PTHR42769">
    <property type="entry name" value="SUPEROXIDE DISMUTASE"/>
    <property type="match status" value="1"/>
</dbReference>
<keyword evidence="5" id="KW-0408">Iron</keyword>
<keyword evidence="11" id="KW-1185">Reference proteome</keyword>
<evidence type="ECO:0000256" key="7">
    <source>
        <dbReference type="RuleBase" id="RU000414"/>
    </source>
</evidence>
<feature type="binding site" evidence="6">
    <location>
        <position position="78"/>
    </location>
    <ligand>
        <name>Mn(2+)</name>
        <dbReference type="ChEBI" id="CHEBI:29035"/>
    </ligand>
</feature>
<dbReference type="SUPFAM" id="SSF54719">
    <property type="entry name" value="Fe,Mn superoxide dismutase (SOD), C-terminal domain"/>
    <property type="match status" value="1"/>
</dbReference>
<proteinExistence type="inferred from homology"/>
<evidence type="ECO:0000256" key="2">
    <source>
        <dbReference type="ARBA" id="ARBA00012682"/>
    </source>
</evidence>
<dbReference type="InterPro" id="IPR019831">
    <property type="entry name" value="Mn/Fe_SOD_N"/>
</dbReference>
<dbReference type="PANTHER" id="PTHR42769:SF3">
    <property type="entry name" value="SUPEROXIDE DISMUTASE [FE] 2, CHLOROPLASTIC"/>
    <property type="match status" value="1"/>
</dbReference>
<dbReference type="GO" id="GO:0046872">
    <property type="term" value="F:metal ion binding"/>
    <property type="evidence" value="ECO:0007669"/>
    <property type="project" value="UniProtKB-KW"/>
</dbReference>
<dbReference type="PROSITE" id="PS00088">
    <property type="entry name" value="SOD_MN"/>
    <property type="match status" value="1"/>
</dbReference>
<dbReference type="Proteomes" id="UP000502502">
    <property type="component" value="Chromosome"/>
</dbReference>
<dbReference type="Pfam" id="PF02777">
    <property type="entry name" value="Sod_Fe_C"/>
    <property type="match status" value="1"/>
</dbReference>
<dbReference type="EMBL" id="CP049871">
    <property type="protein sequence ID" value="QIL02659.1"/>
    <property type="molecule type" value="Genomic_DNA"/>
</dbReference>
<comment type="catalytic activity">
    <reaction evidence="7">
        <text>2 superoxide + 2 H(+) = H2O2 + O2</text>
        <dbReference type="Rhea" id="RHEA:20696"/>
        <dbReference type="ChEBI" id="CHEBI:15378"/>
        <dbReference type="ChEBI" id="CHEBI:15379"/>
        <dbReference type="ChEBI" id="CHEBI:16240"/>
        <dbReference type="ChEBI" id="CHEBI:18421"/>
        <dbReference type="EC" id="1.15.1.1"/>
    </reaction>
</comment>
<evidence type="ECO:0000313" key="11">
    <source>
        <dbReference type="Proteomes" id="UP000502502"/>
    </source>
</evidence>
<reference evidence="10 11" key="1">
    <citation type="submission" date="2020-03" db="EMBL/GenBank/DDBJ databases">
        <title>Sphingomonas sp. nov., isolated from fish.</title>
        <authorList>
            <person name="Hyun D.-W."/>
            <person name="Bae J.-W."/>
        </authorList>
    </citation>
    <scope>NUCLEOTIDE SEQUENCE [LARGE SCALE GENOMIC DNA]</scope>
    <source>
        <strain evidence="10 11">HDW15C</strain>
    </source>
</reference>
<dbReference type="InterPro" id="IPR036324">
    <property type="entry name" value="Mn/Fe_SOD_N_sf"/>
</dbReference>
<gene>
    <name evidence="10" type="ORF">G7078_07585</name>
</gene>
<dbReference type="EC" id="1.15.1.1" evidence="2 7"/>
<evidence type="ECO:0000256" key="3">
    <source>
        <dbReference type="ARBA" id="ARBA00022723"/>
    </source>
</evidence>
<dbReference type="Pfam" id="PF00081">
    <property type="entry name" value="Sod_Fe_N"/>
    <property type="match status" value="1"/>
</dbReference>
<feature type="binding site" evidence="6">
    <location>
        <position position="160"/>
    </location>
    <ligand>
        <name>Mn(2+)</name>
        <dbReference type="ChEBI" id="CHEBI:29035"/>
    </ligand>
</feature>
<dbReference type="PIRSF" id="PIRSF000349">
    <property type="entry name" value="SODismutase"/>
    <property type="match status" value="1"/>
</dbReference>
<dbReference type="GO" id="GO:0004784">
    <property type="term" value="F:superoxide dismutase activity"/>
    <property type="evidence" value="ECO:0007669"/>
    <property type="project" value="UniProtKB-EC"/>
</dbReference>
<dbReference type="Gene3D" id="1.10.287.990">
    <property type="entry name" value="Fe,Mn superoxide dismutase (SOD) domain"/>
    <property type="match status" value="1"/>
</dbReference>
<feature type="domain" description="Manganese/iron superoxide dismutase C-terminal" evidence="9">
    <location>
        <begin position="93"/>
        <end position="194"/>
    </location>
</feature>
<evidence type="ECO:0000256" key="1">
    <source>
        <dbReference type="ARBA" id="ARBA00008714"/>
    </source>
</evidence>
<dbReference type="KEGG" id="ssin:G7078_07585"/>
<dbReference type="InterPro" id="IPR019832">
    <property type="entry name" value="Mn/Fe_SOD_C"/>
</dbReference>
<dbReference type="AlphaFoldDB" id="A0A6G7ZP17"/>
<protein>
    <recommendedName>
        <fullName evidence="2 7">Superoxide dismutase</fullName>
        <ecNumber evidence="2 7">1.15.1.1</ecNumber>
    </recommendedName>
</protein>
<dbReference type="FunFam" id="1.10.287.990:FF:000002">
    <property type="entry name" value="Superoxide dismutase"/>
    <property type="match status" value="1"/>
</dbReference>